<organism evidence="2 3">
    <name type="scientific">Salinactinospora qingdaonensis</name>
    <dbReference type="NCBI Taxonomy" id="702744"/>
    <lineage>
        <taxon>Bacteria</taxon>
        <taxon>Bacillati</taxon>
        <taxon>Actinomycetota</taxon>
        <taxon>Actinomycetes</taxon>
        <taxon>Streptosporangiales</taxon>
        <taxon>Nocardiopsidaceae</taxon>
        <taxon>Salinactinospora</taxon>
    </lineage>
</organism>
<dbReference type="Gene3D" id="1.25.40.10">
    <property type="entry name" value="Tetratricopeptide repeat domain"/>
    <property type="match status" value="1"/>
</dbReference>
<gene>
    <name evidence="2" type="ORF">GCM10022402_17560</name>
</gene>
<dbReference type="RefSeq" id="WP_344969380.1">
    <property type="nucleotide sequence ID" value="NZ_BAABDD010000006.1"/>
</dbReference>
<sequence length="741" mass="79655">MTNLEDRLAAIGTTAASAFRAADYRSVRAEDIAAQVQVSEDSADKPRRTGRSAVWLYNTVKSRRVLVALAAYSAWCGVHHFEGEAAGEATRALWTLGQAREAVTRILTEIVVFQQRERHLMTQVGSGLGDIATSEKRQRGGSGKGSDEGDASETAPTWPDGPWGRVAAQAWQGSLGVFADALTPVLSAATGAVTEPREPTVTAGARVLSDLAFRGFLTAPDSAPERVARGLTAFWFEHELVATAGEWVRELDSAEQALAATTKRGTDPRAEAAGRAVLIRVLLEAGTLHRRGVTEGRRLLATLDELVTENPAPGVESPWDRRRVDQEARGDAAGRLGLSLLRWGDLRAAEEAYLTSRAVAERDLDGSPSRLARADTNLCDVWAQTGETAKARTGIERAVEMRRDLLANATDPEAAWRRLSLTEAARVRVAIHSGQPTTAVDLAERLLADRRSRIAAEGGPNMAEARLLLAEALLTAGQPAAARFQVEQAERMAGGPDAPAGYRAQSTVVLRARIAMAAGEHTTALDLLEHSSVTSDWFAEQVSFRLGFTARRLRGGCLVELGEAATAHDRFEADIAHLRQGHGLADTDPLLLAYLHDTATALLATASPERARQAAGAAWSAAADREDPWRAATLVVAARCADALGERADALEMLHSAHGVTEFGVAAFHPVLLEARYHEARLCEDRARVAALLAPLLDRKPLAHGYPALGEGHRLLRDAQVLADERGLSRRADDDVAWQDL</sequence>
<proteinExistence type="predicted"/>
<protein>
    <submittedName>
        <fullName evidence="2">Tetratricopeptide repeat protein</fullName>
    </submittedName>
</protein>
<evidence type="ECO:0000256" key="1">
    <source>
        <dbReference type="SAM" id="MobiDB-lite"/>
    </source>
</evidence>
<dbReference type="Proteomes" id="UP001500908">
    <property type="component" value="Unassembled WGS sequence"/>
</dbReference>
<dbReference type="InterPro" id="IPR011990">
    <property type="entry name" value="TPR-like_helical_dom_sf"/>
</dbReference>
<accession>A0ABP7FF68</accession>
<evidence type="ECO:0000313" key="2">
    <source>
        <dbReference type="EMBL" id="GAA3738134.1"/>
    </source>
</evidence>
<dbReference type="SUPFAM" id="SSF48452">
    <property type="entry name" value="TPR-like"/>
    <property type="match status" value="1"/>
</dbReference>
<keyword evidence="3" id="KW-1185">Reference proteome</keyword>
<feature type="region of interest" description="Disordered" evidence="1">
    <location>
        <begin position="124"/>
        <end position="163"/>
    </location>
</feature>
<reference evidence="3" key="1">
    <citation type="journal article" date="2019" name="Int. J. Syst. Evol. Microbiol.">
        <title>The Global Catalogue of Microorganisms (GCM) 10K type strain sequencing project: providing services to taxonomists for standard genome sequencing and annotation.</title>
        <authorList>
            <consortium name="The Broad Institute Genomics Platform"/>
            <consortium name="The Broad Institute Genome Sequencing Center for Infectious Disease"/>
            <person name="Wu L."/>
            <person name="Ma J."/>
        </authorList>
    </citation>
    <scope>NUCLEOTIDE SEQUENCE [LARGE SCALE GENOMIC DNA]</scope>
    <source>
        <strain evidence="3">JCM 17137</strain>
    </source>
</reference>
<dbReference type="EMBL" id="BAABDD010000006">
    <property type="protein sequence ID" value="GAA3738134.1"/>
    <property type="molecule type" value="Genomic_DNA"/>
</dbReference>
<evidence type="ECO:0000313" key="3">
    <source>
        <dbReference type="Proteomes" id="UP001500908"/>
    </source>
</evidence>
<name>A0ABP7FF68_9ACTN</name>
<comment type="caution">
    <text evidence="2">The sequence shown here is derived from an EMBL/GenBank/DDBJ whole genome shotgun (WGS) entry which is preliminary data.</text>
</comment>